<proteinExistence type="inferred from homology"/>
<dbReference type="GO" id="GO:0005739">
    <property type="term" value="C:mitochondrion"/>
    <property type="evidence" value="ECO:0007669"/>
    <property type="project" value="TreeGrafter"/>
</dbReference>
<accession>A0A1L7WFY3</accession>
<dbReference type="InterPro" id="IPR044855">
    <property type="entry name" value="CoA-Trfase_III_dom3_sf"/>
</dbReference>
<dbReference type="PANTHER" id="PTHR48207">
    <property type="entry name" value="SUCCINATE--HYDROXYMETHYLGLUTARATE COA-TRANSFERASE"/>
    <property type="match status" value="1"/>
</dbReference>
<evidence type="ECO:0000256" key="1">
    <source>
        <dbReference type="ARBA" id="ARBA00008383"/>
    </source>
</evidence>
<keyword evidence="2" id="KW-0808">Transferase</keyword>
<dbReference type="Gene3D" id="3.30.1540.10">
    <property type="entry name" value="formyl-coa transferase, domain 3"/>
    <property type="match status" value="1"/>
</dbReference>
<dbReference type="GO" id="GO:0047369">
    <property type="term" value="F:succinate-hydroxymethylglutarate CoA-transferase activity"/>
    <property type="evidence" value="ECO:0007669"/>
    <property type="project" value="TreeGrafter"/>
</dbReference>
<organism evidence="3 4">
    <name type="scientific">Phialocephala subalpina</name>
    <dbReference type="NCBI Taxonomy" id="576137"/>
    <lineage>
        <taxon>Eukaryota</taxon>
        <taxon>Fungi</taxon>
        <taxon>Dikarya</taxon>
        <taxon>Ascomycota</taxon>
        <taxon>Pezizomycotina</taxon>
        <taxon>Leotiomycetes</taxon>
        <taxon>Helotiales</taxon>
        <taxon>Mollisiaceae</taxon>
        <taxon>Phialocephala</taxon>
        <taxon>Phialocephala fortinii species complex</taxon>
    </lineage>
</organism>
<sequence length="445" mass="49699">MRSGIVSQLHLRPYANRSRLYGRDALFISRRRLFSSTTVRRSTPEGALHGIKILDMSRVLAGPFCTQILADYGAEVIKVEQPGQGDDTRYWRVDGERPIWGDENNMSCYFAAVNRNKRSITVDVKKAEGKEILLKLVKNADILVENFIPGKMEQFGLGYDVLSKLNPGIIFASISGYGAQGPYAQRAGYDIIAAAEAGLLHITGERNGPPTKPGVALVDLSTGLYTHGAILAALQARHRTGRGQKIDSSLFETQLSLLTSVATVWLNMQKEATRFGTEHPSIVPYAAFQTKDSWIVCGAVNNRQFKILTELLGCAEAASDERFESNDKRIENRDELKVILDGYFMKKTTNEWLSALEGSGMPYGPINSMEESFKHPQTEARDMMRTVEFEAMVDGQLKMVGVPVKFSDTKTSIRRRPPLLGEHTEEILREIGVENIERLRQNRIV</sequence>
<dbReference type="AlphaFoldDB" id="A0A1L7WFY3"/>
<evidence type="ECO:0000256" key="2">
    <source>
        <dbReference type="ARBA" id="ARBA00022679"/>
    </source>
</evidence>
<dbReference type="Gene3D" id="3.40.50.10540">
    <property type="entry name" value="Crotonobetainyl-coa:carnitine coa-transferase, domain 1"/>
    <property type="match status" value="1"/>
</dbReference>
<dbReference type="Pfam" id="PF02515">
    <property type="entry name" value="CoA_transf_3"/>
    <property type="match status" value="1"/>
</dbReference>
<protein>
    <submittedName>
        <fullName evidence="3">Related to alpha-methylacyl-coa racemase</fullName>
    </submittedName>
</protein>
<dbReference type="EMBL" id="FJOG01000002">
    <property type="protein sequence ID" value="CZR51684.1"/>
    <property type="molecule type" value="Genomic_DNA"/>
</dbReference>
<evidence type="ECO:0000313" key="3">
    <source>
        <dbReference type="EMBL" id="CZR51684.1"/>
    </source>
</evidence>
<dbReference type="SUPFAM" id="SSF89796">
    <property type="entry name" value="CoA-transferase family III (CaiB/BaiF)"/>
    <property type="match status" value="1"/>
</dbReference>
<gene>
    <name evidence="3" type="ORF">PAC_01561</name>
</gene>
<keyword evidence="4" id="KW-1185">Reference proteome</keyword>
<reference evidence="3 4" key="1">
    <citation type="submission" date="2016-03" db="EMBL/GenBank/DDBJ databases">
        <authorList>
            <person name="Ploux O."/>
        </authorList>
    </citation>
    <scope>NUCLEOTIDE SEQUENCE [LARGE SCALE GENOMIC DNA]</scope>
    <source>
        <strain evidence="3 4">UAMH 11012</strain>
    </source>
</reference>
<dbReference type="InterPro" id="IPR003673">
    <property type="entry name" value="CoA-Trfase_fam_III"/>
</dbReference>
<dbReference type="STRING" id="576137.A0A1L7WFY3"/>
<name>A0A1L7WFY3_9HELO</name>
<dbReference type="InterPro" id="IPR023606">
    <property type="entry name" value="CoA-Trfase_III_dom_1_sf"/>
</dbReference>
<comment type="similarity">
    <text evidence="1">Belongs to the CoA-transferase III family.</text>
</comment>
<dbReference type="Proteomes" id="UP000184330">
    <property type="component" value="Unassembled WGS sequence"/>
</dbReference>
<dbReference type="InterPro" id="IPR050483">
    <property type="entry name" value="CoA-transferase_III_domain"/>
</dbReference>
<dbReference type="PANTHER" id="PTHR48207:SF3">
    <property type="entry name" value="SUCCINATE--HYDROXYMETHYLGLUTARATE COA-TRANSFERASE"/>
    <property type="match status" value="1"/>
</dbReference>
<evidence type="ECO:0000313" key="4">
    <source>
        <dbReference type="Proteomes" id="UP000184330"/>
    </source>
</evidence>
<dbReference type="OrthoDB" id="5863171at2759"/>